<dbReference type="EC" id="2.7.4.9" evidence="2"/>
<dbReference type="InterPro" id="IPR018094">
    <property type="entry name" value="Thymidylate_kinase"/>
</dbReference>
<comment type="similarity">
    <text evidence="1">Belongs to the thymidylate kinase family.</text>
</comment>
<keyword evidence="7" id="KW-0067">ATP-binding</keyword>
<feature type="transmembrane region" description="Helical" evidence="8">
    <location>
        <begin position="6"/>
        <end position="30"/>
    </location>
</feature>
<dbReference type="PANTHER" id="PTHR10344:SF1">
    <property type="entry name" value="THYMIDYLATE KINASE"/>
    <property type="match status" value="1"/>
</dbReference>
<dbReference type="GO" id="GO:0004798">
    <property type="term" value="F:dTMP kinase activity"/>
    <property type="evidence" value="ECO:0007669"/>
    <property type="project" value="UniProtKB-EC"/>
</dbReference>
<protein>
    <recommendedName>
        <fullName evidence="2">dTMP kinase</fullName>
        <ecNumber evidence="2">2.7.4.9</ecNumber>
    </recommendedName>
</protein>
<dbReference type="GO" id="GO:0005524">
    <property type="term" value="F:ATP binding"/>
    <property type="evidence" value="ECO:0007669"/>
    <property type="project" value="UniProtKB-KW"/>
</dbReference>
<dbReference type="InterPro" id="IPR027417">
    <property type="entry name" value="P-loop_NTPase"/>
</dbReference>
<dbReference type="GO" id="GO:0006235">
    <property type="term" value="P:dTTP biosynthetic process"/>
    <property type="evidence" value="ECO:0007669"/>
    <property type="project" value="TreeGrafter"/>
</dbReference>
<dbReference type="EMBL" id="AHKC01003110">
    <property type="protein sequence ID" value="EKF38943.1"/>
    <property type="molecule type" value="Genomic_DNA"/>
</dbReference>
<evidence type="ECO:0000256" key="6">
    <source>
        <dbReference type="ARBA" id="ARBA00022777"/>
    </source>
</evidence>
<evidence type="ECO:0000256" key="7">
    <source>
        <dbReference type="ARBA" id="ARBA00022840"/>
    </source>
</evidence>
<evidence type="ECO:0000256" key="5">
    <source>
        <dbReference type="ARBA" id="ARBA00022741"/>
    </source>
</evidence>
<evidence type="ECO:0000313" key="10">
    <source>
        <dbReference type="EMBL" id="EKF38943.1"/>
    </source>
</evidence>
<evidence type="ECO:0000256" key="4">
    <source>
        <dbReference type="ARBA" id="ARBA00022727"/>
    </source>
</evidence>
<evidence type="ECO:0000313" key="11">
    <source>
        <dbReference type="Proteomes" id="UP000007350"/>
    </source>
</evidence>
<keyword evidence="8" id="KW-1133">Transmembrane helix</keyword>
<evidence type="ECO:0000256" key="1">
    <source>
        <dbReference type="ARBA" id="ARBA00009776"/>
    </source>
</evidence>
<keyword evidence="5" id="KW-0547">Nucleotide-binding</keyword>
<evidence type="ECO:0000256" key="2">
    <source>
        <dbReference type="ARBA" id="ARBA00012980"/>
    </source>
</evidence>
<keyword evidence="3" id="KW-0808">Transferase</keyword>
<feature type="domain" description="Thymidylate kinase-like" evidence="9">
    <location>
        <begin position="171"/>
        <end position="355"/>
    </location>
</feature>
<evidence type="ECO:0000256" key="3">
    <source>
        <dbReference type="ARBA" id="ARBA00022679"/>
    </source>
</evidence>
<dbReference type="GO" id="GO:0004550">
    <property type="term" value="F:nucleoside diphosphate kinase activity"/>
    <property type="evidence" value="ECO:0007669"/>
    <property type="project" value="TreeGrafter"/>
</dbReference>
<comment type="caution">
    <text evidence="10">The sequence shown here is derived from an EMBL/GenBank/DDBJ whole genome shotgun (WGS) entry which is preliminary data.</text>
</comment>
<keyword evidence="8" id="KW-0472">Membrane</keyword>
<keyword evidence="11" id="KW-1185">Reference proteome</keyword>
<dbReference type="GO" id="GO:0005739">
    <property type="term" value="C:mitochondrion"/>
    <property type="evidence" value="ECO:0007669"/>
    <property type="project" value="TreeGrafter"/>
</dbReference>
<sequence>MEYVIAFIISILSFLSPVNSFFLFFFFFFFCQVERMKIVVFLDVQSEALCTAVASEAAIVGDSVEILHCHNSVVQALRRKDKQLQETVNTFICLITEKRSLKDAGVVYALFRRRIAVLSLEEGSIASTSIPLLETISSLRVDLSGGLLQAQILAVKAFFSFNGSVSQVIVFEGGDGVGKATQARLLVNRLLNEGHRVSSNEFPSERNLYGELLREVLSGKKGGIQDLDPKLFSLLFSMNRFAFLPELQYWMCRGTKIVLDRYYTANCGHQASKFPEEERAGFIGHLQLMEVSWLRLPPANLVLYLDLPPLAAFSAMKADPNRGSLDIHETAQSAYKENVRKTYLWCCENMSNWFQIDCCDCTGSRLSREETHNKVYEIIERKLIPIE</sequence>
<dbReference type="CDD" id="cd01672">
    <property type="entry name" value="TMPK"/>
    <property type="match status" value="1"/>
</dbReference>
<proteinExistence type="inferred from homology"/>
<dbReference type="Pfam" id="PF02223">
    <property type="entry name" value="Thymidylate_kin"/>
    <property type="match status" value="1"/>
</dbReference>
<dbReference type="GO" id="GO:0005634">
    <property type="term" value="C:nucleus"/>
    <property type="evidence" value="ECO:0007669"/>
    <property type="project" value="TreeGrafter"/>
</dbReference>
<dbReference type="GO" id="GO:0006233">
    <property type="term" value="P:dTDP biosynthetic process"/>
    <property type="evidence" value="ECO:0007669"/>
    <property type="project" value="InterPro"/>
</dbReference>
<dbReference type="InterPro" id="IPR039430">
    <property type="entry name" value="Thymidylate_kin-like_dom"/>
</dbReference>
<dbReference type="AlphaFoldDB" id="K2MUK1"/>
<dbReference type="FunFam" id="3.40.50.300:FF:002288">
    <property type="entry name" value="Probable thymidylate kinase"/>
    <property type="match status" value="1"/>
</dbReference>
<gene>
    <name evidence="10" type="ORF">MOQ_000844</name>
</gene>
<dbReference type="OrthoDB" id="425602at2759"/>
<organism evidence="10 11">
    <name type="scientific">Trypanosoma cruzi marinkellei</name>
    <dbReference type="NCBI Taxonomy" id="85056"/>
    <lineage>
        <taxon>Eukaryota</taxon>
        <taxon>Discoba</taxon>
        <taxon>Euglenozoa</taxon>
        <taxon>Kinetoplastea</taxon>
        <taxon>Metakinetoplastina</taxon>
        <taxon>Trypanosomatida</taxon>
        <taxon>Trypanosomatidae</taxon>
        <taxon>Trypanosoma</taxon>
        <taxon>Schizotrypanum</taxon>
    </lineage>
</organism>
<accession>K2MUK1</accession>
<name>K2MUK1_TRYCR</name>
<dbReference type="HAMAP" id="MF_00165">
    <property type="entry name" value="Thymidylate_kinase"/>
    <property type="match status" value="1"/>
</dbReference>
<evidence type="ECO:0000256" key="8">
    <source>
        <dbReference type="SAM" id="Phobius"/>
    </source>
</evidence>
<keyword evidence="4" id="KW-0545">Nucleotide biosynthesis</keyword>
<keyword evidence="6 10" id="KW-0418">Kinase</keyword>
<dbReference type="PANTHER" id="PTHR10344">
    <property type="entry name" value="THYMIDYLATE KINASE"/>
    <property type="match status" value="1"/>
</dbReference>
<dbReference type="Gene3D" id="3.40.50.300">
    <property type="entry name" value="P-loop containing nucleotide triphosphate hydrolases"/>
    <property type="match status" value="1"/>
</dbReference>
<keyword evidence="8" id="KW-0812">Transmembrane</keyword>
<dbReference type="GO" id="GO:0005829">
    <property type="term" value="C:cytosol"/>
    <property type="evidence" value="ECO:0007669"/>
    <property type="project" value="TreeGrafter"/>
</dbReference>
<dbReference type="SUPFAM" id="SSF52540">
    <property type="entry name" value="P-loop containing nucleoside triphosphate hydrolases"/>
    <property type="match status" value="1"/>
</dbReference>
<evidence type="ECO:0000259" key="9">
    <source>
        <dbReference type="Pfam" id="PF02223"/>
    </source>
</evidence>
<reference evidence="10 11" key="1">
    <citation type="journal article" date="2012" name="BMC Genomics">
        <title>Comparative genomic analysis of human infective Trypanosoma cruzi lineages with the bat-restricted subspecies T. cruzi marinkellei.</title>
        <authorList>
            <person name="Franzen O."/>
            <person name="Talavera-Lopez C."/>
            <person name="Ochaya S."/>
            <person name="Butler C.E."/>
            <person name="Messenger L.A."/>
            <person name="Lewis M.D."/>
            <person name="Llewellyn M.S."/>
            <person name="Marinkelle C.J."/>
            <person name="Tyler K.M."/>
            <person name="Miles M.A."/>
            <person name="Andersson B."/>
        </authorList>
    </citation>
    <scope>NUCLEOTIDE SEQUENCE [LARGE SCALE GENOMIC DNA]</scope>
    <source>
        <strain evidence="10 11">B7</strain>
    </source>
</reference>
<dbReference type="GO" id="GO:0006227">
    <property type="term" value="P:dUDP biosynthetic process"/>
    <property type="evidence" value="ECO:0007669"/>
    <property type="project" value="TreeGrafter"/>
</dbReference>
<dbReference type="Proteomes" id="UP000007350">
    <property type="component" value="Unassembled WGS sequence"/>
</dbReference>